<dbReference type="InterPro" id="IPR027417">
    <property type="entry name" value="P-loop_NTPase"/>
</dbReference>
<feature type="domain" description="AAA+ ATPase" evidence="4">
    <location>
        <begin position="118"/>
        <end position="253"/>
    </location>
</feature>
<dbReference type="InterPro" id="IPR001482">
    <property type="entry name" value="T2SS/T4SS_dom"/>
</dbReference>
<dbReference type="SUPFAM" id="SSF52540">
    <property type="entry name" value="P-loop containing nucleoside triphosphate hydrolases"/>
    <property type="match status" value="1"/>
</dbReference>
<dbReference type="PANTHER" id="PTHR30258">
    <property type="entry name" value="TYPE II SECRETION SYSTEM PROTEIN GSPE-RELATED"/>
    <property type="match status" value="1"/>
</dbReference>
<organism evidence="5">
    <name type="scientific">Vibrio vulnificus</name>
    <dbReference type="NCBI Taxonomy" id="672"/>
    <lineage>
        <taxon>Bacteria</taxon>
        <taxon>Pseudomonadati</taxon>
        <taxon>Pseudomonadota</taxon>
        <taxon>Gammaproteobacteria</taxon>
        <taxon>Vibrionales</taxon>
        <taxon>Vibrionaceae</taxon>
        <taxon>Vibrio</taxon>
    </lineage>
</organism>
<dbReference type="Pfam" id="PF00437">
    <property type="entry name" value="T2SSE"/>
    <property type="match status" value="1"/>
</dbReference>
<keyword evidence="2" id="KW-0547">Nucleotide-binding</keyword>
<dbReference type="Proteomes" id="UP000863257">
    <property type="component" value="Unassembled WGS sequence"/>
</dbReference>
<evidence type="ECO:0000259" key="4">
    <source>
        <dbReference type="SMART" id="SM00382"/>
    </source>
</evidence>
<proteinExistence type="inferred from homology"/>
<dbReference type="PANTHER" id="PTHR30258:SF2">
    <property type="entry name" value="COMG OPERON PROTEIN 1"/>
    <property type="match status" value="1"/>
</dbReference>
<reference evidence="5" key="2">
    <citation type="submission" date="2019-01" db="EMBL/GenBank/DDBJ databases">
        <authorList>
            <consortium name="NCBI Pathogen Detection Project"/>
        </authorList>
    </citation>
    <scope>NUCLEOTIDE SEQUENCE</scope>
    <source>
        <strain evidence="5">BCW_3452</strain>
    </source>
</reference>
<reference evidence="5" key="1">
    <citation type="journal article" date="2018" name="Genome Biol.">
        <title>SKESA: strategic k-mer extension for scrupulous assemblies.</title>
        <authorList>
            <person name="Souvorov A."/>
            <person name="Agarwala R."/>
            <person name="Lipman D.J."/>
        </authorList>
    </citation>
    <scope>NUCLEOTIDE SEQUENCE</scope>
    <source>
        <strain evidence="5">BCW_3452</strain>
    </source>
</reference>
<sequence>MNSKKHIMDFSDIHLNLGNVREKSIVYYEDDAESIRLPQSLSKVANSMKGIIEQKRTALNSDAFRLKYLERLYRVTIINTVDGDMAQCRAQPMQLIHLDKINLPRMIKTVAMHSRLISGGLILVVGKVGSGKTTTCAAIAHARTSEFGGLLLTIEDPAELPLNGPMGIGHCIQMEVQGKDEFEDAGRKALRCFPAGKPGSLFISEIRDPVTASLALRASLDGNLVIATMHGDSITGALKRLSSYASKAMSEAEVKEMLSSGFRMCLHQSREDDKLDVKALIDTDIVGSTLRAGAISQLESEVQRQNTLLQKNELPIPRKL</sequence>
<dbReference type="GO" id="GO:0005886">
    <property type="term" value="C:plasma membrane"/>
    <property type="evidence" value="ECO:0007669"/>
    <property type="project" value="TreeGrafter"/>
</dbReference>
<comment type="caution">
    <text evidence="5">The sequence shown here is derived from an EMBL/GenBank/DDBJ whole genome shotgun (WGS) entry which is preliminary data.</text>
</comment>
<evidence type="ECO:0000256" key="3">
    <source>
        <dbReference type="ARBA" id="ARBA00022840"/>
    </source>
</evidence>
<evidence type="ECO:0000256" key="1">
    <source>
        <dbReference type="ARBA" id="ARBA00006611"/>
    </source>
</evidence>
<name>A0A8H9TH78_VIBVL</name>
<comment type="similarity">
    <text evidence="1">Belongs to the GSP E family.</text>
</comment>
<evidence type="ECO:0000256" key="2">
    <source>
        <dbReference type="ARBA" id="ARBA00022741"/>
    </source>
</evidence>
<evidence type="ECO:0000313" key="5">
    <source>
        <dbReference type="EMBL" id="HAS8542167.1"/>
    </source>
</evidence>
<dbReference type="AlphaFoldDB" id="A0A8H9TH78"/>
<dbReference type="Gene3D" id="3.40.50.300">
    <property type="entry name" value="P-loop containing nucleotide triphosphate hydrolases"/>
    <property type="match status" value="1"/>
</dbReference>
<keyword evidence="3" id="KW-0067">ATP-binding</keyword>
<protein>
    <recommendedName>
        <fullName evidence="4">AAA+ ATPase domain-containing protein</fullName>
    </recommendedName>
</protein>
<dbReference type="GO" id="GO:0005524">
    <property type="term" value="F:ATP binding"/>
    <property type="evidence" value="ECO:0007669"/>
    <property type="project" value="UniProtKB-KW"/>
</dbReference>
<accession>A0A8H9TH78</accession>
<dbReference type="GO" id="GO:0016887">
    <property type="term" value="F:ATP hydrolysis activity"/>
    <property type="evidence" value="ECO:0007669"/>
    <property type="project" value="TreeGrafter"/>
</dbReference>
<dbReference type="SMART" id="SM00382">
    <property type="entry name" value="AAA"/>
    <property type="match status" value="1"/>
</dbReference>
<gene>
    <name evidence="5" type="ORF">I7730_20470</name>
</gene>
<dbReference type="InterPro" id="IPR003593">
    <property type="entry name" value="AAA+_ATPase"/>
</dbReference>
<dbReference type="EMBL" id="DACRBY010000032">
    <property type="protein sequence ID" value="HAS8542167.1"/>
    <property type="molecule type" value="Genomic_DNA"/>
</dbReference>